<organism evidence="2">
    <name type="scientific">Erythrolobus madagascarensis</name>
    <dbReference type="NCBI Taxonomy" id="708628"/>
    <lineage>
        <taxon>Eukaryota</taxon>
        <taxon>Rhodophyta</taxon>
        <taxon>Bangiophyceae</taxon>
        <taxon>Porphyridiales</taxon>
        <taxon>Porphyridiaceae</taxon>
        <taxon>Erythrolobus</taxon>
    </lineage>
</organism>
<sequence length="490" mass="54306">MDSLPPARGIFMVLSVGALVGCLLSAMLVTLNGDEWSVLRNRVMKQSPERTEHLVEHLNSQNYDRASLAVEKSSPISEQSRESGLDPAQPKQSVESGLDPASSEPSVKGVQQPGDELSTRRRVLLASVFPDGYGNQLQGIHRLLAIAQCLPDTDVHLPPLIYEKLLPKNGAGVASFPASDIAASYYDTERIVKDLGVGAVLFASECRCFDYVVNGGFDPKREVGDASKPLRPNEAFPSSFYKDARYITPDDLERARTDPNALNWKSESCSTSNRLCVFLSHQNTHAIMKAARLNRKKFNSCSYQDLEMNRDRARSALLPSALVLNMAKATLPPQMKLDRLLVVHLRMRAIEIEGPDICKTDAIICLGRGRPKFPYKKVEIKNFVSSMKKLARANDCDHILPIVPRKFIPDQVLNAILKGFGLKERDLLSSRGMHPFYALLTERAIATQAKVYVAEMGSTMSETLQYQRRAFNMTGIIDLNSNSTVPAVLM</sequence>
<accession>A0A7S0T3R0</accession>
<evidence type="ECO:0000256" key="1">
    <source>
        <dbReference type="SAM" id="MobiDB-lite"/>
    </source>
</evidence>
<feature type="region of interest" description="Disordered" evidence="1">
    <location>
        <begin position="66"/>
        <end position="115"/>
    </location>
</feature>
<dbReference type="AlphaFoldDB" id="A0A7S0T3R0"/>
<evidence type="ECO:0000313" key="2">
    <source>
        <dbReference type="EMBL" id="CAD8724170.1"/>
    </source>
</evidence>
<protein>
    <recommendedName>
        <fullName evidence="3">O-fucosyltransferase family protein</fullName>
    </recommendedName>
</protein>
<reference evidence="2" key="1">
    <citation type="submission" date="2021-01" db="EMBL/GenBank/DDBJ databases">
        <authorList>
            <person name="Corre E."/>
            <person name="Pelletier E."/>
            <person name="Niang G."/>
            <person name="Scheremetjew M."/>
            <person name="Finn R."/>
            <person name="Kale V."/>
            <person name="Holt S."/>
            <person name="Cochrane G."/>
            <person name="Meng A."/>
            <person name="Brown T."/>
            <person name="Cohen L."/>
        </authorList>
    </citation>
    <scope>NUCLEOTIDE SEQUENCE</scope>
    <source>
        <strain evidence="2">CCMP3276</strain>
    </source>
</reference>
<name>A0A7S0T3R0_9RHOD</name>
<gene>
    <name evidence="2" type="ORF">EMAD1354_LOCUS247</name>
</gene>
<dbReference type="EMBL" id="HBFE01000365">
    <property type="protein sequence ID" value="CAD8724170.1"/>
    <property type="molecule type" value="Transcribed_RNA"/>
</dbReference>
<evidence type="ECO:0008006" key="3">
    <source>
        <dbReference type="Google" id="ProtNLM"/>
    </source>
</evidence>
<proteinExistence type="predicted"/>